<dbReference type="AlphaFoldDB" id="A0A2P2JS85"/>
<dbReference type="PANTHER" id="PTHR33401:SF2">
    <property type="entry name" value="OS03G0138400 PROTEIN"/>
    <property type="match status" value="1"/>
</dbReference>
<feature type="region of interest" description="Disordered" evidence="1">
    <location>
        <begin position="78"/>
        <end position="99"/>
    </location>
</feature>
<name>A0A2P2JS85_RHIMU</name>
<feature type="region of interest" description="Disordered" evidence="1">
    <location>
        <begin position="1"/>
        <end position="66"/>
    </location>
</feature>
<reference evidence="2" key="1">
    <citation type="submission" date="2018-02" db="EMBL/GenBank/DDBJ databases">
        <title>Rhizophora mucronata_Transcriptome.</title>
        <authorList>
            <person name="Meera S.P."/>
            <person name="Sreeshan A."/>
            <person name="Augustine A."/>
        </authorList>
    </citation>
    <scope>NUCLEOTIDE SEQUENCE</scope>
    <source>
        <tissue evidence="2">Leaf</tissue>
    </source>
</reference>
<feature type="compositionally biased region" description="Basic residues" evidence="1">
    <location>
        <begin position="53"/>
        <end position="63"/>
    </location>
</feature>
<accession>A0A2P2JS85</accession>
<evidence type="ECO:0000313" key="2">
    <source>
        <dbReference type="EMBL" id="MBW96341.1"/>
    </source>
</evidence>
<sequence length="99" mass="11283">MDMNGKDANGFKKKPLITLESPKADDQTDDGEDYSESNSLLPPRRGGMSRKSDKVRRKVRRKVQWNDKNGNKLVEILEFQPSDADSDEEDKDSCMCTIM</sequence>
<evidence type="ECO:0000256" key="1">
    <source>
        <dbReference type="SAM" id="MobiDB-lite"/>
    </source>
</evidence>
<dbReference type="EMBL" id="GGEC01015858">
    <property type="protein sequence ID" value="MBW96341.1"/>
    <property type="molecule type" value="Transcribed_RNA"/>
</dbReference>
<dbReference type="PANTHER" id="PTHR33401">
    <property type="entry name" value="LIGHT-HARVESTING COMPLEX-LIKE PROTEIN OHP2, CHLOROPLASTIC"/>
    <property type="match status" value="1"/>
</dbReference>
<organism evidence="2">
    <name type="scientific">Rhizophora mucronata</name>
    <name type="common">Asiatic mangrove</name>
    <dbReference type="NCBI Taxonomy" id="61149"/>
    <lineage>
        <taxon>Eukaryota</taxon>
        <taxon>Viridiplantae</taxon>
        <taxon>Streptophyta</taxon>
        <taxon>Embryophyta</taxon>
        <taxon>Tracheophyta</taxon>
        <taxon>Spermatophyta</taxon>
        <taxon>Magnoliopsida</taxon>
        <taxon>eudicotyledons</taxon>
        <taxon>Gunneridae</taxon>
        <taxon>Pentapetalae</taxon>
        <taxon>rosids</taxon>
        <taxon>fabids</taxon>
        <taxon>Malpighiales</taxon>
        <taxon>Rhizophoraceae</taxon>
        <taxon>Rhizophora</taxon>
    </lineage>
</organism>
<proteinExistence type="predicted"/>
<protein>
    <submittedName>
        <fullName evidence="2">Uncharacterized protein LOC105632180</fullName>
    </submittedName>
</protein>